<evidence type="ECO:0000313" key="4">
    <source>
        <dbReference type="Proteomes" id="UP000219338"/>
    </source>
</evidence>
<feature type="compositionally biased region" description="Low complexity" evidence="1">
    <location>
        <begin position="107"/>
        <end position="119"/>
    </location>
</feature>
<feature type="signal peptide" evidence="2">
    <location>
        <begin position="1"/>
        <end position="20"/>
    </location>
</feature>
<name>A0A284S1W3_ARMOS</name>
<feature type="region of interest" description="Disordered" evidence="1">
    <location>
        <begin position="87"/>
        <end position="119"/>
    </location>
</feature>
<gene>
    <name evidence="3" type="ORF">ARMOST_18451</name>
</gene>
<dbReference type="EMBL" id="FUEG01000026">
    <property type="protein sequence ID" value="SJL14974.1"/>
    <property type="molecule type" value="Genomic_DNA"/>
</dbReference>
<dbReference type="AlphaFoldDB" id="A0A284S1W3"/>
<sequence length="154" mass="15023">MLSLIRVAALAGILSLSVQGAVVLNGQQLRGPGPHIKTISPATNSHPAIRTDTAGALSTGAIRSGTIGLPLVSQVTKTSKAFSPPLFTPVGTPTAAGSQGAGGNGATGDANSTGQASTSVATAVPVPPVQGTPIFTSSVTSQELTLEGASATRV</sequence>
<evidence type="ECO:0000313" key="3">
    <source>
        <dbReference type="EMBL" id="SJL14974.1"/>
    </source>
</evidence>
<keyword evidence="4" id="KW-1185">Reference proteome</keyword>
<proteinExistence type="predicted"/>
<dbReference type="Proteomes" id="UP000219338">
    <property type="component" value="Unassembled WGS sequence"/>
</dbReference>
<organism evidence="3 4">
    <name type="scientific">Armillaria ostoyae</name>
    <name type="common">Armillaria root rot fungus</name>
    <dbReference type="NCBI Taxonomy" id="47428"/>
    <lineage>
        <taxon>Eukaryota</taxon>
        <taxon>Fungi</taxon>
        <taxon>Dikarya</taxon>
        <taxon>Basidiomycota</taxon>
        <taxon>Agaricomycotina</taxon>
        <taxon>Agaricomycetes</taxon>
        <taxon>Agaricomycetidae</taxon>
        <taxon>Agaricales</taxon>
        <taxon>Marasmiineae</taxon>
        <taxon>Physalacriaceae</taxon>
        <taxon>Armillaria</taxon>
    </lineage>
</organism>
<evidence type="ECO:0000256" key="2">
    <source>
        <dbReference type="SAM" id="SignalP"/>
    </source>
</evidence>
<keyword evidence="2" id="KW-0732">Signal</keyword>
<dbReference type="OrthoDB" id="3002092at2759"/>
<reference evidence="4" key="1">
    <citation type="journal article" date="2017" name="Nat. Ecol. Evol.">
        <title>Genome expansion and lineage-specific genetic innovations in the forest pathogenic fungi Armillaria.</title>
        <authorList>
            <person name="Sipos G."/>
            <person name="Prasanna A.N."/>
            <person name="Walter M.C."/>
            <person name="O'Connor E."/>
            <person name="Balint B."/>
            <person name="Krizsan K."/>
            <person name="Kiss B."/>
            <person name="Hess J."/>
            <person name="Varga T."/>
            <person name="Slot J."/>
            <person name="Riley R."/>
            <person name="Boka B."/>
            <person name="Rigling D."/>
            <person name="Barry K."/>
            <person name="Lee J."/>
            <person name="Mihaltcheva S."/>
            <person name="LaButti K."/>
            <person name="Lipzen A."/>
            <person name="Waldron R."/>
            <person name="Moloney N.M."/>
            <person name="Sperisen C."/>
            <person name="Kredics L."/>
            <person name="Vagvoelgyi C."/>
            <person name="Patrignani A."/>
            <person name="Fitzpatrick D."/>
            <person name="Nagy I."/>
            <person name="Doyle S."/>
            <person name="Anderson J.B."/>
            <person name="Grigoriev I.V."/>
            <person name="Gueldener U."/>
            <person name="Muensterkoetter M."/>
            <person name="Nagy L.G."/>
        </authorList>
    </citation>
    <scope>NUCLEOTIDE SEQUENCE [LARGE SCALE GENOMIC DNA]</scope>
    <source>
        <strain evidence="4">C18/9</strain>
    </source>
</reference>
<feature type="chain" id="PRO_5012673416" evidence="2">
    <location>
        <begin position="21"/>
        <end position="154"/>
    </location>
</feature>
<protein>
    <submittedName>
        <fullName evidence="3">Uncharacterized protein</fullName>
    </submittedName>
</protein>
<evidence type="ECO:0000256" key="1">
    <source>
        <dbReference type="SAM" id="MobiDB-lite"/>
    </source>
</evidence>
<accession>A0A284S1W3</accession>